<reference evidence="2" key="2">
    <citation type="submission" date="2023-05" db="EMBL/GenBank/DDBJ databases">
        <authorList>
            <consortium name="Lawrence Berkeley National Laboratory"/>
            <person name="Steindorff A."/>
            <person name="Hensen N."/>
            <person name="Bonometti L."/>
            <person name="Westerberg I."/>
            <person name="Brannstrom I.O."/>
            <person name="Guillou S."/>
            <person name="Cros-Aarteil S."/>
            <person name="Calhoun S."/>
            <person name="Haridas S."/>
            <person name="Kuo A."/>
            <person name="Mondo S."/>
            <person name="Pangilinan J."/>
            <person name="Riley R."/>
            <person name="Labutti K."/>
            <person name="Andreopoulos B."/>
            <person name="Lipzen A."/>
            <person name="Chen C."/>
            <person name="Yanf M."/>
            <person name="Daum C."/>
            <person name="Ng V."/>
            <person name="Clum A."/>
            <person name="Ohm R."/>
            <person name="Martin F."/>
            <person name="Silar P."/>
            <person name="Natvig D."/>
            <person name="Lalanne C."/>
            <person name="Gautier V."/>
            <person name="Ament-Velasquez S.L."/>
            <person name="Kruys A."/>
            <person name="Hutchinson M.I."/>
            <person name="Powell A.J."/>
            <person name="Barry K."/>
            <person name="Miller A.N."/>
            <person name="Grigoriev I.V."/>
            <person name="Debuchy R."/>
            <person name="Gladieux P."/>
            <person name="Thoren M.H."/>
            <person name="Johannesson H."/>
        </authorList>
    </citation>
    <scope>NUCLEOTIDE SEQUENCE</scope>
    <source>
        <strain evidence="2">PSN293</strain>
    </source>
</reference>
<name>A0AAN6XVB3_9PEZI</name>
<feature type="coiled-coil region" evidence="1">
    <location>
        <begin position="158"/>
        <end position="185"/>
    </location>
</feature>
<sequence length="257" mass="29919">MTEGNGGHQTWITAPKPLVKPMTKCSNQLSDTSIAKRNPSPESQFGVTRTVLIFGHESTRNTRELIELIVKYCKDYEFHFDNIILTRLRMWVSHQQDNWSRCMSAFDAAQMSLPHESTGLQPHEILFGSEMRVSFDWRNATDLHALRKDLPKTELEVRKEAQEVAKRVEERIAIARQNITAAQERQVRQANKARREPDFDVGDRVFIVKKVYRTDRPSRKLDFPLTQQHYEIESRDGDTFTLKVPSHWRGSPIYHSN</sequence>
<proteinExistence type="predicted"/>
<gene>
    <name evidence="2" type="ORF">QBC37DRAFT_407179</name>
</gene>
<accession>A0AAN6XVB3</accession>
<dbReference type="AlphaFoldDB" id="A0AAN6XVB3"/>
<protein>
    <submittedName>
        <fullName evidence="2">Uncharacterized protein</fullName>
    </submittedName>
</protein>
<dbReference type="InterPro" id="IPR036397">
    <property type="entry name" value="RNaseH_sf"/>
</dbReference>
<dbReference type="Gene3D" id="3.30.420.10">
    <property type="entry name" value="Ribonuclease H-like superfamily/Ribonuclease H"/>
    <property type="match status" value="1"/>
</dbReference>
<evidence type="ECO:0000256" key="1">
    <source>
        <dbReference type="SAM" id="Coils"/>
    </source>
</evidence>
<reference evidence="2" key="1">
    <citation type="journal article" date="2023" name="Mol. Phylogenet. Evol.">
        <title>Genome-scale phylogeny and comparative genomics of the fungal order Sordariales.</title>
        <authorList>
            <person name="Hensen N."/>
            <person name="Bonometti L."/>
            <person name="Westerberg I."/>
            <person name="Brannstrom I.O."/>
            <person name="Guillou S."/>
            <person name="Cros-Aarteil S."/>
            <person name="Calhoun S."/>
            <person name="Haridas S."/>
            <person name="Kuo A."/>
            <person name="Mondo S."/>
            <person name="Pangilinan J."/>
            <person name="Riley R."/>
            <person name="LaButti K."/>
            <person name="Andreopoulos B."/>
            <person name="Lipzen A."/>
            <person name="Chen C."/>
            <person name="Yan M."/>
            <person name="Daum C."/>
            <person name="Ng V."/>
            <person name="Clum A."/>
            <person name="Steindorff A."/>
            <person name="Ohm R.A."/>
            <person name="Martin F."/>
            <person name="Silar P."/>
            <person name="Natvig D.O."/>
            <person name="Lalanne C."/>
            <person name="Gautier V."/>
            <person name="Ament-Velasquez S.L."/>
            <person name="Kruys A."/>
            <person name="Hutchinson M.I."/>
            <person name="Powell A.J."/>
            <person name="Barry K."/>
            <person name="Miller A.N."/>
            <person name="Grigoriev I.V."/>
            <person name="Debuchy R."/>
            <person name="Gladieux P."/>
            <person name="Hiltunen Thoren M."/>
            <person name="Johannesson H."/>
        </authorList>
    </citation>
    <scope>NUCLEOTIDE SEQUENCE</scope>
    <source>
        <strain evidence="2">PSN293</strain>
    </source>
</reference>
<organism evidence="2 3">
    <name type="scientific">Rhypophila decipiens</name>
    <dbReference type="NCBI Taxonomy" id="261697"/>
    <lineage>
        <taxon>Eukaryota</taxon>
        <taxon>Fungi</taxon>
        <taxon>Dikarya</taxon>
        <taxon>Ascomycota</taxon>
        <taxon>Pezizomycotina</taxon>
        <taxon>Sordariomycetes</taxon>
        <taxon>Sordariomycetidae</taxon>
        <taxon>Sordariales</taxon>
        <taxon>Naviculisporaceae</taxon>
        <taxon>Rhypophila</taxon>
    </lineage>
</organism>
<evidence type="ECO:0000313" key="2">
    <source>
        <dbReference type="EMBL" id="KAK4206371.1"/>
    </source>
</evidence>
<evidence type="ECO:0000313" key="3">
    <source>
        <dbReference type="Proteomes" id="UP001301769"/>
    </source>
</evidence>
<dbReference type="GO" id="GO:0003676">
    <property type="term" value="F:nucleic acid binding"/>
    <property type="evidence" value="ECO:0007669"/>
    <property type="project" value="InterPro"/>
</dbReference>
<dbReference type="EMBL" id="MU858429">
    <property type="protein sequence ID" value="KAK4206371.1"/>
    <property type="molecule type" value="Genomic_DNA"/>
</dbReference>
<dbReference type="Proteomes" id="UP001301769">
    <property type="component" value="Unassembled WGS sequence"/>
</dbReference>
<comment type="caution">
    <text evidence="2">The sequence shown here is derived from an EMBL/GenBank/DDBJ whole genome shotgun (WGS) entry which is preliminary data.</text>
</comment>
<keyword evidence="3" id="KW-1185">Reference proteome</keyword>
<keyword evidence="1" id="KW-0175">Coiled coil</keyword>